<gene>
    <name evidence="6" type="ORF">FYJ83_17095</name>
</gene>
<keyword evidence="3" id="KW-0238">DNA-binding</keyword>
<keyword evidence="7" id="KW-1185">Reference proteome</keyword>
<protein>
    <submittedName>
        <fullName evidence="6">Methyltransferase domain-containing protein</fullName>
    </submittedName>
</protein>
<dbReference type="PANTHER" id="PTHR30204">
    <property type="entry name" value="REDOX-CYCLING DRUG-SENSING TRANSCRIPTIONAL ACTIVATOR SOXR"/>
    <property type="match status" value="1"/>
</dbReference>
<dbReference type="Pfam" id="PF13411">
    <property type="entry name" value="MerR_1"/>
    <property type="match status" value="1"/>
</dbReference>
<dbReference type="RefSeq" id="WP_154442720.1">
    <property type="nucleotide sequence ID" value="NZ_JAHLPJ010000001.1"/>
</dbReference>
<keyword evidence="4" id="KW-0804">Transcription</keyword>
<dbReference type="PROSITE" id="PS50937">
    <property type="entry name" value="HTH_MERR_2"/>
    <property type="match status" value="1"/>
</dbReference>
<dbReference type="AlphaFoldDB" id="A0A6N7XM99"/>
<dbReference type="PANTHER" id="PTHR30204:SF69">
    <property type="entry name" value="MERR-FAMILY TRANSCRIPTIONAL REGULATOR"/>
    <property type="match status" value="1"/>
</dbReference>
<evidence type="ECO:0000256" key="4">
    <source>
        <dbReference type="ARBA" id="ARBA00023163"/>
    </source>
</evidence>
<evidence type="ECO:0000256" key="3">
    <source>
        <dbReference type="ARBA" id="ARBA00023125"/>
    </source>
</evidence>
<evidence type="ECO:0000313" key="6">
    <source>
        <dbReference type="EMBL" id="MSU03179.1"/>
    </source>
</evidence>
<dbReference type="GO" id="GO:0008168">
    <property type="term" value="F:methyltransferase activity"/>
    <property type="evidence" value="ECO:0007669"/>
    <property type="project" value="UniProtKB-KW"/>
</dbReference>
<dbReference type="CDD" id="cd02440">
    <property type="entry name" value="AdoMet_MTases"/>
    <property type="match status" value="1"/>
</dbReference>
<dbReference type="Gene3D" id="3.40.50.150">
    <property type="entry name" value="Vaccinia Virus protein VP39"/>
    <property type="match status" value="1"/>
</dbReference>
<proteinExistence type="predicted"/>
<dbReference type="Proteomes" id="UP000469523">
    <property type="component" value="Unassembled WGS sequence"/>
</dbReference>
<accession>A0A6N7XM99</accession>
<evidence type="ECO:0000256" key="1">
    <source>
        <dbReference type="ARBA" id="ARBA00022491"/>
    </source>
</evidence>
<dbReference type="Pfam" id="PF13649">
    <property type="entry name" value="Methyltransf_25"/>
    <property type="match status" value="1"/>
</dbReference>
<dbReference type="SUPFAM" id="SSF53335">
    <property type="entry name" value="S-adenosyl-L-methionine-dependent methyltransferases"/>
    <property type="match status" value="1"/>
</dbReference>
<keyword evidence="1" id="KW-0678">Repressor</keyword>
<dbReference type="Gene3D" id="1.10.1660.10">
    <property type="match status" value="1"/>
</dbReference>
<dbReference type="EMBL" id="VUNQ01000058">
    <property type="protein sequence ID" value="MSU03179.1"/>
    <property type="molecule type" value="Genomic_DNA"/>
</dbReference>
<evidence type="ECO:0000259" key="5">
    <source>
        <dbReference type="PROSITE" id="PS50937"/>
    </source>
</evidence>
<dbReference type="SMART" id="SM00422">
    <property type="entry name" value="HTH_MERR"/>
    <property type="match status" value="1"/>
</dbReference>
<sequence length="348" mass="41576">MEKTYSIKEVSNIFNITTNKIRFYEKKGLIKPKRDFENAYRYFTEDDLIKLQTILMYRELDIPIENIKDIFIDESKDNILNHFHVQWEVINNQIHRMQLIKDSLEEIMDNIYESESEAYKEKTIKIIKSMNDLWQIKNQWKDKWDFNSWARTYDKSVEKHSGSLNFYKYYNGILDTVYEKSVKNKENTINVLEIGVGTGNLANRFLQGQYDIIGIDQSREMLNVAKEKFPELKLRLGEFLNIPFGNGKFDVIVSTYAFHHLNEKEKKIAIKEMIRVLKDNGRIVIGDLMFENQEAKEKIISRLTKEEIEEIEDEYYSNIQSLKDEFKRYSKDLQITRMDELVFIIEVN</sequence>
<dbReference type="InterPro" id="IPR041698">
    <property type="entry name" value="Methyltransf_25"/>
</dbReference>
<evidence type="ECO:0000313" key="7">
    <source>
        <dbReference type="Proteomes" id="UP000469523"/>
    </source>
</evidence>
<keyword evidence="6" id="KW-0808">Transferase</keyword>
<reference evidence="6 7" key="1">
    <citation type="submission" date="2019-09" db="EMBL/GenBank/DDBJ databases">
        <title>In-depth cultivation of the pig gut microbiome towards novel bacterial diversity and tailored functional studies.</title>
        <authorList>
            <person name="Wylensek D."/>
            <person name="Hitch T.C.A."/>
            <person name="Clavel T."/>
        </authorList>
    </citation>
    <scope>NUCLEOTIDE SEQUENCE [LARGE SCALE GENOMIC DNA]</scope>
    <source>
        <strain evidence="6 7">WCA3-693-APC-4?</strain>
    </source>
</reference>
<dbReference type="GO" id="GO:0003700">
    <property type="term" value="F:DNA-binding transcription factor activity"/>
    <property type="evidence" value="ECO:0007669"/>
    <property type="project" value="InterPro"/>
</dbReference>
<name>A0A6N7XM99_9FIRM</name>
<comment type="caution">
    <text evidence="6">The sequence shown here is derived from an EMBL/GenBank/DDBJ whole genome shotgun (WGS) entry which is preliminary data.</text>
</comment>
<dbReference type="InterPro" id="IPR029063">
    <property type="entry name" value="SAM-dependent_MTases_sf"/>
</dbReference>
<dbReference type="SUPFAM" id="SSF46955">
    <property type="entry name" value="Putative DNA-binding domain"/>
    <property type="match status" value="1"/>
</dbReference>
<dbReference type="InterPro" id="IPR000551">
    <property type="entry name" value="MerR-type_HTH_dom"/>
</dbReference>
<dbReference type="InterPro" id="IPR009061">
    <property type="entry name" value="DNA-bd_dom_put_sf"/>
</dbReference>
<feature type="domain" description="HTH merR-type" evidence="5">
    <location>
        <begin position="4"/>
        <end position="73"/>
    </location>
</feature>
<evidence type="ECO:0000256" key="2">
    <source>
        <dbReference type="ARBA" id="ARBA00023015"/>
    </source>
</evidence>
<dbReference type="CDD" id="cd01106">
    <property type="entry name" value="HTH_TipAL-Mta"/>
    <property type="match status" value="1"/>
</dbReference>
<dbReference type="InterPro" id="IPR047057">
    <property type="entry name" value="MerR_fam"/>
</dbReference>
<keyword evidence="6" id="KW-0489">Methyltransferase</keyword>
<keyword evidence="2" id="KW-0805">Transcription regulation</keyword>
<dbReference type="GO" id="GO:0032259">
    <property type="term" value="P:methylation"/>
    <property type="evidence" value="ECO:0007669"/>
    <property type="project" value="UniProtKB-KW"/>
</dbReference>
<dbReference type="GO" id="GO:0003677">
    <property type="term" value="F:DNA binding"/>
    <property type="evidence" value="ECO:0007669"/>
    <property type="project" value="UniProtKB-KW"/>
</dbReference>
<organism evidence="6 7">
    <name type="scientific">Tissierella pigra</name>
    <dbReference type="NCBI Taxonomy" id="2607614"/>
    <lineage>
        <taxon>Bacteria</taxon>
        <taxon>Bacillati</taxon>
        <taxon>Bacillota</taxon>
        <taxon>Tissierellia</taxon>
        <taxon>Tissierellales</taxon>
        <taxon>Tissierellaceae</taxon>
        <taxon>Tissierella</taxon>
    </lineage>
</organism>